<dbReference type="Gene3D" id="3.20.20.450">
    <property type="entry name" value="EAL domain"/>
    <property type="match status" value="1"/>
</dbReference>
<dbReference type="HOGENOM" id="CLU_000445_70_50_5"/>
<dbReference type="CDD" id="cd01948">
    <property type="entry name" value="EAL"/>
    <property type="match status" value="1"/>
</dbReference>
<organism evidence="2 3">
    <name type="scientific">Polymorphum gilvum (strain LMG 25793 / CGMCC 1.9160 / SL003B-26A1)</name>
    <dbReference type="NCBI Taxonomy" id="991905"/>
    <lineage>
        <taxon>Bacteria</taxon>
        <taxon>Pseudomonadati</taxon>
        <taxon>Pseudomonadota</taxon>
        <taxon>Alphaproteobacteria</taxon>
        <taxon>Rhodobacterales</taxon>
        <taxon>Paracoccaceae</taxon>
        <taxon>Polymorphum</taxon>
    </lineage>
</organism>
<feature type="domain" description="EAL" evidence="1">
    <location>
        <begin position="1"/>
        <end position="202"/>
    </location>
</feature>
<name>F2J6S1_POLGS</name>
<dbReference type="PANTHER" id="PTHR33121:SF70">
    <property type="entry name" value="SIGNALING PROTEIN YKOW"/>
    <property type="match status" value="1"/>
</dbReference>
<keyword evidence="3" id="KW-1185">Reference proteome</keyword>
<dbReference type="InterPro" id="IPR001633">
    <property type="entry name" value="EAL_dom"/>
</dbReference>
<dbReference type="SMART" id="SM00052">
    <property type="entry name" value="EAL"/>
    <property type="match status" value="1"/>
</dbReference>
<dbReference type="Proteomes" id="UP000008130">
    <property type="component" value="Chromosome"/>
</dbReference>
<dbReference type="PROSITE" id="PS50883">
    <property type="entry name" value="EAL"/>
    <property type="match status" value="1"/>
</dbReference>
<evidence type="ECO:0000313" key="2">
    <source>
        <dbReference type="EMBL" id="ADZ72554.1"/>
    </source>
</evidence>
<reference evidence="2 3" key="1">
    <citation type="journal article" date="2011" name="J. Bacteriol.">
        <title>Complete genome sequence of Polymorphum gilvum SL003B-26A1T, a crude oil-degrading bacterium from oil-polluted saline soil.</title>
        <authorList>
            <person name="Li S.G."/>
            <person name="Tang Y.Q."/>
            <person name="Nie Y."/>
            <person name="Cai M."/>
            <person name="Wu X.L."/>
        </authorList>
    </citation>
    <scope>NUCLEOTIDE SEQUENCE [LARGE SCALE GENOMIC DNA]</scope>
    <source>
        <strain evidence="3">LMG 25793 / CGMCC 1.9160 / SL003B-26A1</strain>
    </source>
</reference>
<gene>
    <name evidence="2" type="ordered locus">SL003B_4137</name>
</gene>
<dbReference type="eggNOG" id="COG2200">
    <property type="taxonomic scope" value="Bacteria"/>
</dbReference>
<dbReference type="Pfam" id="PF00563">
    <property type="entry name" value="EAL"/>
    <property type="match status" value="1"/>
</dbReference>
<evidence type="ECO:0000259" key="1">
    <source>
        <dbReference type="PROSITE" id="PS50883"/>
    </source>
</evidence>
<sequence>MTASEAAEHTTALDRVVLKEAANLARTLRDRGRADLRIGINLAEAHLKMPDIVDQYLWLLDAHGVTPSQFRIEILETTLLEERASHVIENVLRFREAGFAIDLDDFGTGHTAIASLRSLNVDRIKIDRSLVTGVDSDPNLAILTDAIVGLGRRLGLDVLAEGVERAEEAEALEQMGCTSFQGYHFARPMPAQECVAILDSAPAKIARLDSAIAQNQARRTS</sequence>
<dbReference type="PANTHER" id="PTHR33121">
    <property type="entry name" value="CYCLIC DI-GMP PHOSPHODIESTERASE PDEF"/>
    <property type="match status" value="1"/>
</dbReference>
<dbReference type="SUPFAM" id="SSF141868">
    <property type="entry name" value="EAL domain-like"/>
    <property type="match status" value="1"/>
</dbReference>
<dbReference type="STRING" id="991905.SL003B_4137"/>
<evidence type="ECO:0000313" key="3">
    <source>
        <dbReference type="Proteomes" id="UP000008130"/>
    </source>
</evidence>
<protein>
    <submittedName>
        <fullName evidence="2">Cyclic diguanylate phosphodiesterase domain protein</fullName>
    </submittedName>
</protein>
<accession>F2J6S1</accession>
<dbReference type="AlphaFoldDB" id="F2J6S1"/>
<dbReference type="InterPro" id="IPR035919">
    <property type="entry name" value="EAL_sf"/>
</dbReference>
<proteinExistence type="predicted"/>
<dbReference type="InterPro" id="IPR050706">
    <property type="entry name" value="Cyclic-di-GMP_PDE-like"/>
</dbReference>
<dbReference type="GO" id="GO:0071111">
    <property type="term" value="F:cyclic-guanylate-specific phosphodiesterase activity"/>
    <property type="evidence" value="ECO:0007669"/>
    <property type="project" value="InterPro"/>
</dbReference>
<dbReference type="EMBL" id="CP002568">
    <property type="protein sequence ID" value="ADZ72554.1"/>
    <property type="molecule type" value="Genomic_DNA"/>
</dbReference>
<dbReference type="KEGG" id="pgv:SL003B_4137"/>